<protein>
    <submittedName>
        <fullName evidence="2">Uncharacterized protein</fullName>
    </submittedName>
</protein>
<feature type="transmembrane region" description="Helical" evidence="1">
    <location>
        <begin position="206"/>
        <end position="229"/>
    </location>
</feature>
<evidence type="ECO:0000313" key="3">
    <source>
        <dbReference type="Proteomes" id="UP000001110"/>
    </source>
</evidence>
<reference evidence="2 3" key="1">
    <citation type="submission" date="2007-05" db="EMBL/GenBank/DDBJ databases">
        <title>Complete sequence of Thermosipho melanesiensis BI429.</title>
        <authorList>
            <consortium name="US DOE Joint Genome Institute"/>
            <person name="Copeland A."/>
            <person name="Lucas S."/>
            <person name="Lapidus A."/>
            <person name="Barry K."/>
            <person name="Glavina del Rio T."/>
            <person name="Dalin E."/>
            <person name="Tice H."/>
            <person name="Pitluck S."/>
            <person name="Chertkov O."/>
            <person name="Brettin T."/>
            <person name="Bruce D."/>
            <person name="Detter J.C."/>
            <person name="Han C."/>
            <person name="Schmutz J."/>
            <person name="Larimer F."/>
            <person name="Land M."/>
            <person name="Hauser L."/>
            <person name="Kyrpides N."/>
            <person name="Mikhailova N."/>
            <person name="Nelson K."/>
            <person name="Gogarten J.P."/>
            <person name="Noll K."/>
            <person name="Richardson P."/>
        </authorList>
    </citation>
    <scope>NUCLEOTIDE SEQUENCE [LARGE SCALE GENOMIC DNA]</scope>
    <source>
        <strain evidence="3">DSM 12029 / CIP 104789 / BI429</strain>
    </source>
</reference>
<evidence type="ECO:0000256" key="1">
    <source>
        <dbReference type="SAM" id="Phobius"/>
    </source>
</evidence>
<evidence type="ECO:0000313" key="2">
    <source>
        <dbReference type="EMBL" id="ABR31197.1"/>
    </source>
</evidence>
<feature type="transmembrane region" description="Helical" evidence="1">
    <location>
        <begin position="42"/>
        <end position="62"/>
    </location>
</feature>
<organism evidence="2 3">
    <name type="scientific">Thermosipho melanesiensis (strain DSM 12029 / CIP 104789 / BI429)</name>
    <dbReference type="NCBI Taxonomy" id="391009"/>
    <lineage>
        <taxon>Bacteria</taxon>
        <taxon>Thermotogati</taxon>
        <taxon>Thermotogota</taxon>
        <taxon>Thermotogae</taxon>
        <taxon>Thermotogales</taxon>
        <taxon>Fervidobacteriaceae</taxon>
        <taxon>Thermosipho</taxon>
    </lineage>
</organism>
<keyword evidence="1" id="KW-1133">Transmembrane helix</keyword>
<dbReference type="Proteomes" id="UP000001110">
    <property type="component" value="Chromosome"/>
</dbReference>
<dbReference type="STRING" id="391009.Tmel_1348"/>
<feature type="transmembrane region" description="Helical" evidence="1">
    <location>
        <begin position="109"/>
        <end position="131"/>
    </location>
</feature>
<feature type="transmembrane region" description="Helical" evidence="1">
    <location>
        <begin position="173"/>
        <end position="194"/>
    </location>
</feature>
<name>A6LMP6_THEM4</name>
<accession>A6LMP6</accession>
<reference evidence="2 3" key="2">
    <citation type="journal article" date="2009" name="Proc. Natl. Acad. Sci. U.S.A.">
        <title>On the chimeric nature, thermophilic origin, and phylogenetic placement of the Thermotogales.</title>
        <authorList>
            <person name="Zhaxybayeva O."/>
            <person name="Swithers K.S."/>
            <person name="Lapierre P."/>
            <person name="Fournier G.P."/>
            <person name="Bickhart D.M."/>
            <person name="DeBoy R.T."/>
            <person name="Nelson K.E."/>
            <person name="Nesbo C.L."/>
            <person name="Doolittle W.F."/>
            <person name="Gogarten J.P."/>
            <person name="Noll K.M."/>
        </authorList>
    </citation>
    <scope>NUCLEOTIDE SEQUENCE [LARGE SCALE GENOMIC DNA]</scope>
    <source>
        <strain evidence="3">DSM 12029 / CIP 104789 / BI429</strain>
    </source>
</reference>
<dbReference type="KEGG" id="tme:Tmel_1348"/>
<dbReference type="eggNOG" id="COG0786">
    <property type="taxonomic scope" value="Bacteria"/>
</dbReference>
<dbReference type="EMBL" id="CP000716">
    <property type="protein sequence ID" value="ABR31197.1"/>
    <property type="molecule type" value="Genomic_DNA"/>
</dbReference>
<dbReference type="AlphaFoldDB" id="A6LMP6"/>
<feature type="transmembrane region" description="Helical" evidence="1">
    <location>
        <begin position="9"/>
        <end position="30"/>
    </location>
</feature>
<proteinExistence type="predicted"/>
<gene>
    <name evidence="2" type="ordered locus">Tmel_1348</name>
</gene>
<sequence length="235" mass="26593">MDGMTIQMVIIGIIYLITFIFLSFVEKILLPLGNIEHTLSTILWGFHFVIGAISGMAFRFIYNKLKEKNIARENYLNNFLLQRIAGIVFDFMVIASISAVVLSKIKDEFWGIFIITFTAGVLTYFFIMPLTKRIFKRYEIENRVAFYGMLTCTISTGIALLREVDPILETGAAKNLVCGISIAIGLPLIIILNLPAFSISTGRNIFNFFGLILMLIYGLLFFIIGKTFLKKLNNN</sequence>
<dbReference type="RefSeq" id="WP_012057556.1">
    <property type="nucleotide sequence ID" value="NC_009616.1"/>
</dbReference>
<keyword evidence="1" id="KW-0472">Membrane</keyword>
<feature type="transmembrane region" description="Helical" evidence="1">
    <location>
        <begin position="83"/>
        <end position="103"/>
    </location>
</feature>
<keyword evidence="1" id="KW-0812">Transmembrane</keyword>
<feature type="transmembrane region" description="Helical" evidence="1">
    <location>
        <begin position="143"/>
        <end position="161"/>
    </location>
</feature>
<dbReference type="HOGENOM" id="CLU_1179761_0_0_0"/>